<accession>A0ABU8AXB5</accession>
<keyword evidence="2" id="KW-1185">Reference proteome</keyword>
<dbReference type="Gene3D" id="3.30.420.40">
    <property type="match status" value="1"/>
</dbReference>
<dbReference type="RefSeq" id="WP_334660925.1">
    <property type="nucleotide sequence ID" value="NZ_JARULZ010000002.1"/>
</dbReference>
<sequence length="268" mass="27843">MTAARRPRSGGLRHRPWPWCRQCRGIALDLGSARTRAWSSGGGPLFDVPTTAFGDGIVHPVRGGAIVDTAATARMLDRLLGHRLPGTAHPLLILTTPALGGVAFRAEARSAAEILRPHTVLTVPAARAVAVAADADLSRPLLVADIGAHVTDVVLLDDGAVTDARRTVLGTGDAGRRTPAARITDAIAAMTAAMLEQDRTSRTHDALRRGLLLAGGGALRPHIGPGLAERLRAPVRTVVGPHTAAVRGAAALLRSAHDHPSTRAEVPG</sequence>
<dbReference type="PANTHER" id="PTHR42749">
    <property type="entry name" value="CELL SHAPE-DETERMINING PROTEIN MREB"/>
    <property type="match status" value="1"/>
</dbReference>
<evidence type="ECO:0000313" key="2">
    <source>
        <dbReference type="Proteomes" id="UP001310290"/>
    </source>
</evidence>
<dbReference type="EMBL" id="JARULZ010000002">
    <property type="protein sequence ID" value="MEH0638267.1"/>
    <property type="molecule type" value="Genomic_DNA"/>
</dbReference>
<proteinExistence type="predicted"/>
<dbReference type="InterPro" id="IPR043129">
    <property type="entry name" value="ATPase_NBD"/>
</dbReference>
<dbReference type="Proteomes" id="UP001310290">
    <property type="component" value="Unassembled WGS sequence"/>
</dbReference>
<dbReference type="PANTHER" id="PTHR42749:SF1">
    <property type="entry name" value="CELL SHAPE-DETERMINING PROTEIN MREB"/>
    <property type="match status" value="1"/>
</dbReference>
<evidence type="ECO:0000313" key="1">
    <source>
        <dbReference type="EMBL" id="MEH0638267.1"/>
    </source>
</evidence>
<name>A0ABU8AXB5_9ACTN</name>
<reference evidence="1" key="1">
    <citation type="submission" date="2023-04" db="EMBL/GenBank/DDBJ databases">
        <title>Genomic diversity of scab-causing Streptomyces spp. in the province of Quebec, Canada.</title>
        <authorList>
            <person name="Biessy A."/>
            <person name="Cadieux M."/>
            <person name="Ciotola M."/>
            <person name="Filion M."/>
        </authorList>
    </citation>
    <scope>NUCLEOTIDE SEQUENCE</scope>
    <source>
        <strain evidence="1">B21-115</strain>
    </source>
</reference>
<dbReference type="SUPFAM" id="SSF53067">
    <property type="entry name" value="Actin-like ATPase domain"/>
    <property type="match status" value="1"/>
</dbReference>
<protein>
    <submittedName>
        <fullName evidence="1">Rod shape-determining protein</fullName>
    </submittedName>
</protein>
<gene>
    <name evidence="1" type="ORF">QBA35_34045</name>
</gene>
<comment type="caution">
    <text evidence="1">The sequence shown here is derived from an EMBL/GenBank/DDBJ whole genome shotgun (WGS) entry which is preliminary data.</text>
</comment>
<organism evidence="1 2">
    <name type="scientific">Streptomyces bottropensis</name>
    <dbReference type="NCBI Taxonomy" id="42235"/>
    <lineage>
        <taxon>Bacteria</taxon>
        <taxon>Bacillati</taxon>
        <taxon>Actinomycetota</taxon>
        <taxon>Actinomycetes</taxon>
        <taxon>Kitasatosporales</taxon>
        <taxon>Streptomycetaceae</taxon>
        <taxon>Streptomyces</taxon>
    </lineage>
</organism>